<organism evidence="1 2">
    <name type="scientific">Vespula pensylvanica</name>
    <name type="common">Western yellow jacket</name>
    <name type="synonym">Wasp</name>
    <dbReference type="NCBI Taxonomy" id="30213"/>
    <lineage>
        <taxon>Eukaryota</taxon>
        <taxon>Metazoa</taxon>
        <taxon>Ecdysozoa</taxon>
        <taxon>Arthropoda</taxon>
        <taxon>Hexapoda</taxon>
        <taxon>Insecta</taxon>
        <taxon>Pterygota</taxon>
        <taxon>Neoptera</taxon>
        <taxon>Endopterygota</taxon>
        <taxon>Hymenoptera</taxon>
        <taxon>Apocrita</taxon>
        <taxon>Aculeata</taxon>
        <taxon>Vespoidea</taxon>
        <taxon>Vespidae</taxon>
        <taxon>Vespinae</taxon>
        <taxon>Vespula</taxon>
    </lineage>
</organism>
<name>A0A834K4P5_VESPE</name>
<evidence type="ECO:0000313" key="2">
    <source>
        <dbReference type="Proteomes" id="UP000600918"/>
    </source>
</evidence>
<protein>
    <submittedName>
        <fullName evidence="1">Uncharacterized protein</fullName>
    </submittedName>
</protein>
<gene>
    <name evidence="1" type="ORF">H0235_015770</name>
</gene>
<comment type="caution">
    <text evidence="1">The sequence shown here is derived from an EMBL/GenBank/DDBJ whole genome shotgun (WGS) entry which is preliminary data.</text>
</comment>
<keyword evidence="2" id="KW-1185">Reference proteome</keyword>
<reference evidence="1" key="1">
    <citation type="journal article" date="2020" name="G3 (Bethesda)">
        <title>High-Quality Assemblies for Three Invasive Social Wasps from the &lt;i&gt;Vespula&lt;/i&gt; Genus.</title>
        <authorList>
            <person name="Harrop T.W.R."/>
            <person name="Guhlin J."/>
            <person name="McLaughlin G.M."/>
            <person name="Permina E."/>
            <person name="Stockwell P."/>
            <person name="Gilligan J."/>
            <person name="Le Lec M.F."/>
            <person name="Gruber M.A.M."/>
            <person name="Quinn O."/>
            <person name="Lovegrove M."/>
            <person name="Duncan E.J."/>
            <person name="Remnant E.J."/>
            <person name="Van Eeckhoven J."/>
            <person name="Graham B."/>
            <person name="Knapp R.A."/>
            <person name="Langford K.W."/>
            <person name="Kronenberg Z."/>
            <person name="Press M.O."/>
            <person name="Eacker S.M."/>
            <person name="Wilson-Rankin E.E."/>
            <person name="Purcell J."/>
            <person name="Lester P.J."/>
            <person name="Dearden P.K."/>
        </authorList>
    </citation>
    <scope>NUCLEOTIDE SEQUENCE</scope>
    <source>
        <strain evidence="1">Volc-1</strain>
    </source>
</reference>
<dbReference type="AlphaFoldDB" id="A0A834K4P5"/>
<evidence type="ECO:0000313" key="1">
    <source>
        <dbReference type="EMBL" id="KAF7400033.1"/>
    </source>
</evidence>
<sequence>MPLQWLGHEAKKRLYAEEASTNRGSKGRPVDLHLQQPSRGEIRVGITCDLSRSKNFASAIGADISVRF</sequence>
<accession>A0A834K4P5</accession>
<proteinExistence type="predicted"/>
<dbReference type="Proteomes" id="UP000600918">
    <property type="component" value="Unassembled WGS sequence"/>
</dbReference>
<dbReference type="EMBL" id="JACSDY010000018">
    <property type="protein sequence ID" value="KAF7400033.1"/>
    <property type="molecule type" value="Genomic_DNA"/>
</dbReference>